<dbReference type="CDD" id="cd06561">
    <property type="entry name" value="AlkD_like"/>
    <property type="match status" value="1"/>
</dbReference>
<sequence length="236" mass="27619">MNDIILAAREELEASVDTKTKESFQRFFKEKVTYWGVKTNTVEKIAKKYFAQIKGLGKEKVFALCEELLKSNFGEEAWIAANWAYFVRDDYKISDILIFERWIDKYINDWAKCDTLCNHAVGAFVEKFPKTIDRLKTWAKSENLWLRRAAAVTLIIPARRGKFLKDIFEIADILLKDSEDLVQKGYGWMLKVASQTHQKEVFEWVMKNKGEMPRTALRYAIEKMPPDLRRKAMAKS</sequence>
<dbReference type="SUPFAM" id="SSF48371">
    <property type="entry name" value="ARM repeat"/>
    <property type="match status" value="1"/>
</dbReference>
<dbReference type="AlphaFoldDB" id="A0A1F5HCN3"/>
<dbReference type="InterPro" id="IPR016024">
    <property type="entry name" value="ARM-type_fold"/>
</dbReference>
<dbReference type="Proteomes" id="UP000176751">
    <property type="component" value="Unassembled WGS sequence"/>
</dbReference>
<gene>
    <name evidence="1" type="ORF">A2196_04875</name>
</gene>
<comment type="caution">
    <text evidence="1">The sequence shown here is derived from an EMBL/GenBank/DDBJ whole genome shotgun (WGS) entry which is preliminary data.</text>
</comment>
<reference evidence="1 2" key="1">
    <citation type="journal article" date="2016" name="Nat. Commun.">
        <title>Thousands of microbial genomes shed light on interconnected biogeochemical processes in an aquifer system.</title>
        <authorList>
            <person name="Anantharaman K."/>
            <person name="Brown C.T."/>
            <person name="Hug L.A."/>
            <person name="Sharon I."/>
            <person name="Castelle C.J."/>
            <person name="Probst A.J."/>
            <person name="Thomas B.C."/>
            <person name="Singh A."/>
            <person name="Wilkins M.J."/>
            <person name="Karaoz U."/>
            <person name="Brodie E.L."/>
            <person name="Williams K.H."/>
            <person name="Hubbard S.S."/>
            <person name="Banfield J.F."/>
        </authorList>
    </citation>
    <scope>NUCLEOTIDE SEQUENCE [LARGE SCALE GENOMIC DNA]</scope>
</reference>
<name>A0A1F5HCN3_9BACT</name>
<dbReference type="EMBL" id="MFCA01000022">
    <property type="protein sequence ID" value="OGE01914.1"/>
    <property type="molecule type" value="Genomic_DNA"/>
</dbReference>
<evidence type="ECO:0000313" key="2">
    <source>
        <dbReference type="Proteomes" id="UP000176751"/>
    </source>
</evidence>
<evidence type="ECO:0000313" key="1">
    <source>
        <dbReference type="EMBL" id="OGE01914.1"/>
    </source>
</evidence>
<organism evidence="1 2">
    <name type="scientific">Candidatus Curtissbacteria bacterium RIFOXYA1_FULL_41_14</name>
    <dbReference type="NCBI Taxonomy" id="1797737"/>
    <lineage>
        <taxon>Bacteria</taxon>
        <taxon>Candidatus Curtissiibacteriota</taxon>
    </lineage>
</organism>
<dbReference type="PANTHER" id="PTHR34070:SF1">
    <property type="entry name" value="DNA ALKYLATION REPAIR PROTEIN"/>
    <property type="match status" value="1"/>
</dbReference>
<dbReference type="STRING" id="1797737.A2196_04875"/>
<dbReference type="Pfam" id="PF08713">
    <property type="entry name" value="DNA_alkylation"/>
    <property type="match status" value="1"/>
</dbReference>
<dbReference type="PANTHER" id="PTHR34070">
    <property type="entry name" value="ARMADILLO-TYPE FOLD"/>
    <property type="match status" value="1"/>
</dbReference>
<dbReference type="InterPro" id="IPR014825">
    <property type="entry name" value="DNA_alkylation"/>
</dbReference>
<proteinExistence type="predicted"/>
<accession>A0A1F5HCN3</accession>
<dbReference type="Gene3D" id="1.25.10.90">
    <property type="match status" value="1"/>
</dbReference>
<protein>
    <submittedName>
        <fullName evidence="1">DNA alkylation repair protein</fullName>
    </submittedName>
</protein>